<dbReference type="EMBL" id="JAHVHU010000002">
    <property type="protein sequence ID" value="MBY5956831.1"/>
    <property type="molecule type" value="Genomic_DNA"/>
</dbReference>
<feature type="transmembrane region" description="Helical" evidence="6">
    <location>
        <begin position="39"/>
        <end position="57"/>
    </location>
</feature>
<feature type="transmembrane region" description="Helical" evidence="6">
    <location>
        <begin position="146"/>
        <end position="164"/>
    </location>
</feature>
<keyword evidence="4 6" id="KW-1133">Transmembrane helix</keyword>
<comment type="subcellular location">
    <subcellularLocation>
        <location evidence="1">Membrane</location>
        <topology evidence="1">Multi-pass membrane protein</topology>
    </subcellularLocation>
</comment>
<feature type="transmembrane region" description="Helical" evidence="6">
    <location>
        <begin position="200"/>
        <end position="220"/>
    </location>
</feature>
<evidence type="ECO:0000313" key="8">
    <source>
        <dbReference type="Proteomes" id="UP000753961"/>
    </source>
</evidence>
<dbReference type="Proteomes" id="UP000753961">
    <property type="component" value="Unassembled WGS sequence"/>
</dbReference>
<evidence type="ECO:0000256" key="1">
    <source>
        <dbReference type="ARBA" id="ARBA00004141"/>
    </source>
</evidence>
<evidence type="ECO:0000256" key="3">
    <source>
        <dbReference type="ARBA" id="ARBA00022692"/>
    </source>
</evidence>
<keyword evidence="8" id="KW-1185">Reference proteome</keyword>
<evidence type="ECO:0000313" key="7">
    <source>
        <dbReference type="EMBL" id="MBY5956831.1"/>
    </source>
</evidence>
<dbReference type="InterPro" id="IPR012506">
    <property type="entry name" value="TMEM86B-like"/>
</dbReference>
<feature type="transmembrane region" description="Helical" evidence="6">
    <location>
        <begin position="88"/>
        <end position="108"/>
    </location>
</feature>
<dbReference type="PANTHER" id="PTHR31885:SF6">
    <property type="entry name" value="GH04784P"/>
    <property type="match status" value="1"/>
</dbReference>
<dbReference type="AlphaFoldDB" id="A0A953L9N3"/>
<evidence type="ECO:0000256" key="6">
    <source>
        <dbReference type="SAM" id="Phobius"/>
    </source>
</evidence>
<organism evidence="7 8">
    <name type="scientific">Membranihabitans marinus</name>
    <dbReference type="NCBI Taxonomy" id="1227546"/>
    <lineage>
        <taxon>Bacteria</taxon>
        <taxon>Pseudomonadati</taxon>
        <taxon>Bacteroidota</taxon>
        <taxon>Saprospiria</taxon>
        <taxon>Saprospirales</taxon>
        <taxon>Saprospiraceae</taxon>
        <taxon>Membranihabitans</taxon>
    </lineage>
</organism>
<dbReference type="Pfam" id="PF07947">
    <property type="entry name" value="YhhN"/>
    <property type="match status" value="1"/>
</dbReference>
<sequence>MKKKSDLITRLLPYVTVTYFIILMADLTFTSTNQPHLRWFSKPLIVLTLVTGLILLRNTINKRYYIPWMIALVFSWLGDVFLLLDESYFIPGLVAFLCAHLGYLLVFYRIRPKASIKKKSFLFTILLTIALFILFYRIILVETGNLFPAVLIYALVILAMWLLASFKALRRYQFNFWLWVGALLFVLSDSLLGYNKFVQFTPLISVLVMLTYGLAQYGLFRGILKVEK</sequence>
<dbReference type="RefSeq" id="WP_222578350.1">
    <property type="nucleotide sequence ID" value="NZ_JAHVHU010000002.1"/>
</dbReference>
<dbReference type="GO" id="GO:0016020">
    <property type="term" value="C:membrane"/>
    <property type="evidence" value="ECO:0007669"/>
    <property type="project" value="UniProtKB-SubCell"/>
</dbReference>
<feature type="transmembrane region" description="Helical" evidence="6">
    <location>
        <begin position="176"/>
        <end position="194"/>
    </location>
</feature>
<gene>
    <name evidence="7" type="ORF">KUV50_01700</name>
</gene>
<keyword evidence="3 6" id="KW-0812">Transmembrane</keyword>
<protein>
    <submittedName>
        <fullName evidence="7">Lysoplasmalogenase</fullName>
    </submittedName>
</protein>
<name>A0A953L9N3_9BACT</name>
<accession>A0A953L9N3</accession>
<comment type="caution">
    <text evidence="7">The sequence shown here is derived from an EMBL/GenBank/DDBJ whole genome shotgun (WGS) entry which is preliminary data.</text>
</comment>
<keyword evidence="5 6" id="KW-0472">Membrane</keyword>
<evidence type="ECO:0000256" key="5">
    <source>
        <dbReference type="ARBA" id="ARBA00023136"/>
    </source>
</evidence>
<feature type="transmembrane region" description="Helical" evidence="6">
    <location>
        <begin position="7"/>
        <end position="27"/>
    </location>
</feature>
<dbReference type="PANTHER" id="PTHR31885">
    <property type="entry name" value="GH04784P"/>
    <property type="match status" value="1"/>
</dbReference>
<evidence type="ECO:0000256" key="4">
    <source>
        <dbReference type="ARBA" id="ARBA00022989"/>
    </source>
</evidence>
<reference evidence="7" key="1">
    <citation type="submission" date="2021-06" db="EMBL/GenBank/DDBJ databases">
        <title>44 bacteria genomes isolated from Dapeng, Shenzhen.</title>
        <authorList>
            <person name="Zheng W."/>
            <person name="Yu S."/>
            <person name="Huang Y."/>
        </authorList>
    </citation>
    <scope>NUCLEOTIDE SEQUENCE</scope>
    <source>
        <strain evidence="7">DP5N28-2</strain>
    </source>
</reference>
<dbReference type="GO" id="GO:0016787">
    <property type="term" value="F:hydrolase activity"/>
    <property type="evidence" value="ECO:0007669"/>
    <property type="project" value="TreeGrafter"/>
</dbReference>
<evidence type="ECO:0000256" key="2">
    <source>
        <dbReference type="ARBA" id="ARBA00007375"/>
    </source>
</evidence>
<feature type="transmembrane region" description="Helical" evidence="6">
    <location>
        <begin position="120"/>
        <end position="140"/>
    </location>
</feature>
<feature type="transmembrane region" description="Helical" evidence="6">
    <location>
        <begin position="64"/>
        <end position="82"/>
    </location>
</feature>
<comment type="similarity">
    <text evidence="2">Belongs to the TMEM86 family.</text>
</comment>
<proteinExistence type="inferred from homology"/>